<gene>
    <name evidence="2" type="ORF">J1605_001248</name>
    <name evidence="3" type="ORF">J1605_012623</name>
</gene>
<dbReference type="EMBL" id="JAIQCJ010002217">
    <property type="protein sequence ID" value="KAJ8779420.1"/>
    <property type="molecule type" value="Genomic_DNA"/>
</dbReference>
<feature type="region of interest" description="Disordered" evidence="1">
    <location>
        <begin position="125"/>
        <end position="177"/>
    </location>
</feature>
<evidence type="ECO:0000313" key="3">
    <source>
        <dbReference type="EMBL" id="KAJ8779420.1"/>
    </source>
</evidence>
<keyword evidence="4" id="KW-1185">Reference proteome</keyword>
<feature type="compositionally biased region" description="Basic and acidic residues" evidence="1">
    <location>
        <begin position="146"/>
        <end position="157"/>
    </location>
</feature>
<dbReference type="EMBL" id="JAIQCJ010002561">
    <property type="protein sequence ID" value="KAJ8775893.1"/>
    <property type="molecule type" value="Genomic_DNA"/>
</dbReference>
<organism evidence="3 4">
    <name type="scientific">Eschrichtius robustus</name>
    <name type="common">California gray whale</name>
    <name type="synonym">Eschrichtius gibbosus</name>
    <dbReference type="NCBI Taxonomy" id="9764"/>
    <lineage>
        <taxon>Eukaryota</taxon>
        <taxon>Metazoa</taxon>
        <taxon>Chordata</taxon>
        <taxon>Craniata</taxon>
        <taxon>Vertebrata</taxon>
        <taxon>Euteleostomi</taxon>
        <taxon>Mammalia</taxon>
        <taxon>Eutheria</taxon>
        <taxon>Laurasiatheria</taxon>
        <taxon>Artiodactyla</taxon>
        <taxon>Whippomorpha</taxon>
        <taxon>Cetacea</taxon>
        <taxon>Mysticeti</taxon>
        <taxon>Eschrichtiidae</taxon>
        <taxon>Eschrichtius</taxon>
    </lineage>
</organism>
<dbReference type="Proteomes" id="UP001159641">
    <property type="component" value="Unassembled WGS sequence"/>
</dbReference>
<evidence type="ECO:0000313" key="2">
    <source>
        <dbReference type="EMBL" id="KAJ8775893.1"/>
    </source>
</evidence>
<comment type="caution">
    <text evidence="3">The sequence shown here is derived from an EMBL/GenBank/DDBJ whole genome shotgun (WGS) entry which is preliminary data.</text>
</comment>
<proteinExistence type="predicted"/>
<protein>
    <submittedName>
        <fullName evidence="3">Uncharacterized protein</fullName>
    </submittedName>
</protein>
<dbReference type="AlphaFoldDB" id="A0AB34GKY3"/>
<accession>A0AB34GKY3</accession>
<evidence type="ECO:0000313" key="4">
    <source>
        <dbReference type="Proteomes" id="UP001159641"/>
    </source>
</evidence>
<name>A0AB34GKY3_ESCRO</name>
<reference evidence="3 4" key="1">
    <citation type="submission" date="2022-11" db="EMBL/GenBank/DDBJ databases">
        <title>Whole genome sequence of Eschrichtius robustus ER-17-0199.</title>
        <authorList>
            <person name="Bruniche-Olsen A."/>
            <person name="Black A.N."/>
            <person name="Fields C.J."/>
            <person name="Walden K."/>
            <person name="Dewoody J.A."/>
        </authorList>
    </citation>
    <scope>NUCLEOTIDE SEQUENCE [LARGE SCALE GENOMIC DNA]</scope>
    <source>
        <strain evidence="3">ER-17-0199</strain>
        <tissue evidence="3">Blubber</tissue>
    </source>
</reference>
<evidence type="ECO:0000256" key="1">
    <source>
        <dbReference type="SAM" id="MobiDB-lite"/>
    </source>
</evidence>
<sequence>MRVSGVKTLTAQGDRVGGQESGFCLNRFGAHVTRQQIKIALDQEMLFRAPERRGVWPRQCWEQQGRRGLCYPSGLPGPLTLRSQRDVSTGGAHRAPEAVWPHDCLGPESESVSLLISKAGPRTSQLPLALGTSITPRPPGRRLHRERSPGHEDEPGGPRHRHNPRSSADLGTKSGRLPVMGQMGNIIDFRPSHYWPRMQPTGYTNECMWPCPNLQQALFHVLAAYSVYVIVSIPAPRPCPFQEIFTMVRMQAHGVTGMSQCPSLPSWQDLHAVLGPIALHALAEKEDLRMAPRASGTGLPWCWRLSCYRGSPGPEGISGGPSRAV</sequence>